<dbReference type="EMBL" id="VTOX01000010">
    <property type="protein sequence ID" value="NKE68395.1"/>
    <property type="molecule type" value="Genomic_DNA"/>
</dbReference>
<comment type="caution">
    <text evidence="1">The sequence shown here is derived from an EMBL/GenBank/DDBJ whole genome shotgun (WGS) entry which is preliminary data.</text>
</comment>
<organism evidence="1 2">
    <name type="scientific">Ramlibacter lithotrophicus</name>
    <dbReference type="NCBI Taxonomy" id="2606681"/>
    <lineage>
        <taxon>Bacteria</taxon>
        <taxon>Pseudomonadati</taxon>
        <taxon>Pseudomonadota</taxon>
        <taxon>Betaproteobacteria</taxon>
        <taxon>Burkholderiales</taxon>
        <taxon>Comamonadaceae</taxon>
        <taxon>Ramlibacter</taxon>
    </lineage>
</organism>
<dbReference type="InterPro" id="IPR036291">
    <property type="entry name" value="NAD(P)-bd_dom_sf"/>
</dbReference>
<dbReference type="SUPFAM" id="SSF51735">
    <property type="entry name" value="NAD(P)-binding Rossmann-fold domains"/>
    <property type="match status" value="1"/>
</dbReference>
<gene>
    <name evidence="1" type="ORF">RAMLITH_21490</name>
</gene>
<proteinExistence type="predicted"/>
<dbReference type="Proteomes" id="UP000521868">
    <property type="component" value="Unassembled WGS sequence"/>
</dbReference>
<evidence type="ECO:0000313" key="1">
    <source>
        <dbReference type="EMBL" id="NKE68395.1"/>
    </source>
</evidence>
<dbReference type="PANTHER" id="PTHR43245:SF13">
    <property type="entry name" value="UDP-D-APIOSE_UDP-D-XYLOSE SYNTHASE 2"/>
    <property type="match status" value="1"/>
</dbReference>
<dbReference type="InterPro" id="IPR050177">
    <property type="entry name" value="Lipid_A_modif_metabolic_enz"/>
</dbReference>
<dbReference type="Gene3D" id="3.40.50.720">
    <property type="entry name" value="NAD(P)-binding Rossmann-like Domain"/>
    <property type="match status" value="1"/>
</dbReference>
<dbReference type="PANTHER" id="PTHR43245">
    <property type="entry name" value="BIFUNCTIONAL POLYMYXIN RESISTANCE PROTEIN ARNA"/>
    <property type="match status" value="1"/>
</dbReference>
<keyword evidence="2" id="KW-1185">Reference proteome</keyword>
<accession>A0A7X6I8H6</accession>
<sequence length="345" mass="36779">MRILILGGAGLTGPHQVRYALARGHSVTLFNRGRTPLPPDLAGVEQLQGDRAAGDLSALEGRTWDVCIDNPTTLPAWARDATQRLAGKVGRYIFVSTISVYADLGRPVAEDDPLSPYAGSDPYAETMDSLRASGFELYGPLKAASEREVQRRFPAAAAIVRPGLIVGPGDASDRFTYWPVRVRRGGEVLAPGSPHDPVQVIDARDLGEWIVRLAEQGAAGVFNATGPHPGLSFGALLETCRDAIGADATFTWVPAEFLAAQQVAEWTDLPAWVPADGAMAGMMRADIGRALGAGLTFRPLAQTVRDTLAWFDGLPAERRAALRAGLAPQREQAVLAAWKAAQAAR</sequence>
<name>A0A7X6I8H6_9BURK</name>
<dbReference type="RefSeq" id="WP_168109514.1">
    <property type="nucleotide sequence ID" value="NZ_VTOX01000010.1"/>
</dbReference>
<protein>
    <submittedName>
        <fullName evidence="1">Epimerase</fullName>
    </submittedName>
</protein>
<reference evidence="1 2" key="1">
    <citation type="journal article" date="2020" name="Nature">
        <title>Bacterial chemolithoautotrophy via manganese oxidation.</title>
        <authorList>
            <person name="Yu H."/>
            <person name="Leadbetter J.R."/>
        </authorList>
    </citation>
    <scope>NUCLEOTIDE SEQUENCE [LARGE SCALE GENOMIC DNA]</scope>
    <source>
        <strain evidence="1 2">RBP-1</strain>
    </source>
</reference>
<dbReference type="AlphaFoldDB" id="A0A7X6I8H6"/>
<evidence type="ECO:0000313" key="2">
    <source>
        <dbReference type="Proteomes" id="UP000521868"/>
    </source>
</evidence>